<sequence>MDRHKDRIRLLLREEGERKIWKNAPPSSGAFFCVEKERRLEMMKNAFVILSTLIGYHTPGGNDCTNFEGCVNNL</sequence>
<dbReference type="AlphaFoldDB" id="A0A9D2P1S0"/>
<name>A0A9D2P1S0_9FIRM</name>
<protein>
    <submittedName>
        <fullName evidence="1">Uncharacterized protein</fullName>
    </submittedName>
</protein>
<gene>
    <name evidence="1" type="ORF">H9701_08320</name>
</gene>
<organism evidence="1 2">
    <name type="scientific">Candidatus Intestinimonas pullistercoris</name>
    <dbReference type="NCBI Taxonomy" id="2838623"/>
    <lineage>
        <taxon>Bacteria</taxon>
        <taxon>Bacillati</taxon>
        <taxon>Bacillota</taxon>
        <taxon>Clostridia</taxon>
        <taxon>Eubacteriales</taxon>
        <taxon>Intestinimonas</taxon>
    </lineage>
</organism>
<comment type="caution">
    <text evidence="1">The sequence shown here is derived from an EMBL/GenBank/DDBJ whole genome shotgun (WGS) entry which is preliminary data.</text>
</comment>
<dbReference type="EMBL" id="DWWJ01000149">
    <property type="protein sequence ID" value="HJC41543.1"/>
    <property type="molecule type" value="Genomic_DNA"/>
</dbReference>
<reference evidence="1" key="1">
    <citation type="journal article" date="2021" name="PeerJ">
        <title>Extensive microbial diversity within the chicken gut microbiome revealed by metagenomics and culture.</title>
        <authorList>
            <person name="Gilroy R."/>
            <person name="Ravi A."/>
            <person name="Getino M."/>
            <person name="Pursley I."/>
            <person name="Horton D.L."/>
            <person name="Alikhan N.F."/>
            <person name="Baker D."/>
            <person name="Gharbi K."/>
            <person name="Hall N."/>
            <person name="Watson M."/>
            <person name="Adriaenssens E.M."/>
            <person name="Foster-Nyarko E."/>
            <person name="Jarju S."/>
            <person name="Secka A."/>
            <person name="Antonio M."/>
            <person name="Oren A."/>
            <person name="Chaudhuri R.R."/>
            <person name="La Ragione R."/>
            <person name="Hildebrand F."/>
            <person name="Pallen M.J."/>
        </authorList>
    </citation>
    <scope>NUCLEOTIDE SEQUENCE</scope>
    <source>
        <strain evidence="1">CHK186-1790</strain>
    </source>
</reference>
<evidence type="ECO:0000313" key="2">
    <source>
        <dbReference type="Proteomes" id="UP000823882"/>
    </source>
</evidence>
<reference evidence="1" key="2">
    <citation type="submission" date="2021-04" db="EMBL/GenBank/DDBJ databases">
        <authorList>
            <person name="Gilroy R."/>
        </authorList>
    </citation>
    <scope>NUCLEOTIDE SEQUENCE</scope>
    <source>
        <strain evidence="1">CHK186-1790</strain>
    </source>
</reference>
<evidence type="ECO:0000313" key="1">
    <source>
        <dbReference type="EMBL" id="HJC41543.1"/>
    </source>
</evidence>
<accession>A0A9D2P1S0</accession>
<dbReference type="Proteomes" id="UP000823882">
    <property type="component" value="Unassembled WGS sequence"/>
</dbReference>
<proteinExistence type="predicted"/>